<keyword evidence="1" id="KW-0560">Oxidoreductase</keyword>
<dbReference type="InterPro" id="IPR024706">
    <property type="entry name" value="Peroxiredoxin_AhpC-typ"/>
</dbReference>
<dbReference type="PANTHER" id="PTHR43110">
    <property type="entry name" value="THIOL PEROXIDASE"/>
    <property type="match status" value="1"/>
</dbReference>
<dbReference type="InterPro" id="IPR000866">
    <property type="entry name" value="AhpC/TSA"/>
</dbReference>
<evidence type="ECO:0000313" key="5">
    <source>
        <dbReference type="EMBL" id="HGI31281.1"/>
    </source>
</evidence>
<evidence type="ECO:0000256" key="2">
    <source>
        <dbReference type="ARBA" id="ARBA00023284"/>
    </source>
</evidence>
<dbReference type="InterPro" id="IPR013766">
    <property type="entry name" value="Thioredoxin_domain"/>
</dbReference>
<dbReference type="SUPFAM" id="SSF52833">
    <property type="entry name" value="Thioredoxin-like"/>
    <property type="match status" value="1"/>
</dbReference>
<dbReference type="EMBL" id="DTFV01000118">
    <property type="protein sequence ID" value="HGI31281.1"/>
    <property type="molecule type" value="Genomic_DNA"/>
</dbReference>
<evidence type="ECO:0000256" key="3">
    <source>
        <dbReference type="PIRSR" id="PIRSR000239-1"/>
    </source>
</evidence>
<reference evidence="5" key="1">
    <citation type="journal article" date="2020" name="mSystems">
        <title>Genome- and Community-Level Interaction Insights into Carbon Utilization and Element Cycling Functions of Hydrothermarchaeota in Hydrothermal Sediment.</title>
        <authorList>
            <person name="Zhou Z."/>
            <person name="Liu Y."/>
            <person name="Xu W."/>
            <person name="Pan J."/>
            <person name="Luo Z.H."/>
            <person name="Li M."/>
        </authorList>
    </citation>
    <scope>NUCLEOTIDE SEQUENCE [LARGE SCALE GENOMIC DNA]</scope>
    <source>
        <strain evidence="5">SpSt-747</strain>
    </source>
</reference>
<feature type="domain" description="Thioredoxin" evidence="4">
    <location>
        <begin position="3"/>
        <end position="152"/>
    </location>
</feature>
<dbReference type="PROSITE" id="PS51352">
    <property type="entry name" value="THIOREDOXIN_2"/>
    <property type="match status" value="1"/>
</dbReference>
<name>A0A7V3YHU3_9BACT</name>
<dbReference type="InterPro" id="IPR050455">
    <property type="entry name" value="Tpx_Peroxidase_subfamily"/>
</dbReference>
<feature type="active site" description="Cysteine sulfenic acid (-SOH) intermediate; for peroxidase activity" evidence="3">
    <location>
        <position position="45"/>
    </location>
</feature>
<dbReference type="Gene3D" id="3.40.30.10">
    <property type="entry name" value="Glutaredoxin"/>
    <property type="match status" value="1"/>
</dbReference>
<protein>
    <submittedName>
        <fullName evidence="5">Redoxin domain-containing protein</fullName>
    </submittedName>
</protein>
<gene>
    <name evidence="5" type="ORF">ENV30_08270</name>
</gene>
<dbReference type="AlphaFoldDB" id="A0A7V3YHU3"/>
<keyword evidence="2" id="KW-0676">Redox-active center</keyword>
<dbReference type="Pfam" id="PF00578">
    <property type="entry name" value="AhpC-TSA"/>
    <property type="match status" value="1"/>
</dbReference>
<accession>A0A7V3YHU3</accession>
<organism evidence="5">
    <name type="scientific">Candidatus Caldatribacterium californiense</name>
    <dbReference type="NCBI Taxonomy" id="1454726"/>
    <lineage>
        <taxon>Bacteria</taxon>
        <taxon>Pseudomonadati</taxon>
        <taxon>Atribacterota</taxon>
        <taxon>Atribacteria</taxon>
        <taxon>Atribacterales</taxon>
        <taxon>Candidatus Caldatribacteriaceae</taxon>
        <taxon>Candidatus Caldatribacterium</taxon>
    </lineage>
</organism>
<dbReference type="GO" id="GO:0016491">
    <property type="term" value="F:oxidoreductase activity"/>
    <property type="evidence" value="ECO:0007669"/>
    <property type="project" value="UniProtKB-KW"/>
</dbReference>
<evidence type="ECO:0000259" key="4">
    <source>
        <dbReference type="PROSITE" id="PS51352"/>
    </source>
</evidence>
<comment type="caution">
    <text evidence="5">The sequence shown here is derived from an EMBL/GenBank/DDBJ whole genome shotgun (WGS) entry which is preliminary data.</text>
</comment>
<sequence length="152" mass="17231">MPIPIGEKARTFALKDQHGNVVALEGLRGRKVVLSFHPLAFTRICTYQMQDLERSKEQLDALNAVALGISVDPVPAKHAWAKEIGVKHTPLLSDFWPHGEVAEMYGVFRRDDGFSERAVYILDGEHTVRWVKIYPISERPSIEEILEVLKNL</sequence>
<dbReference type="PIRSF" id="PIRSF000239">
    <property type="entry name" value="AHPC"/>
    <property type="match status" value="1"/>
</dbReference>
<proteinExistence type="predicted"/>
<dbReference type="PANTHER" id="PTHR43110:SF1">
    <property type="entry name" value="THIOL PEROXIDASE"/>
    <property type="match status" value="1"/>
</dbReference>
<dbReference type="InterPro" id="IPR036249">
    <property type="entry name" value="Thioredoxin-like_sf"/>
</dbReference>
<evidence type="ECO:0000256" key="1">
    <source>
        <dbReference type="ARBA" id="ARBA00023002"/>
    </source>
</evidence>
<dbReference type="GO" id="GO:0016209">
    <property type="term" value="F:antioxidant activity"/>
    <property type="evidence" value="ECO:0007669"/>
    <property type="project" value="InterPro"/>
</dbReference>